<reference evidence="13 14" key="1">
    <citation type="journal article" date="2016" name="Nat. Commun.">
        <title>Thousands of microbial genomes shed light on interconnected biogeochemical processes in an aquifer system.</title>
        <authorList>
            <person name="Anantharaman K."/>
            <person name="Brown C.T."/>
            <person name="Hug L.A."/>
            <person name="Sharon I."/>
            <person name="Castelle C.J."/>
            <person name="Probst A.J."/>
            <person name="Thomas B.C."/>
            <person name="Singh A."/>
            <person name="Wilkins M.J."/>
            <person name="Karaoz U."/>
            <person name="Brodie E.L."/>
            <person name="Williams K.H."/>
            <person name="Hubbard S.S."/>
            <person name="Banfield J.F."/>
        </authorList>
    </citation>
    <scope>NUCLEOTIDE SEQUENCE [LARGE SCALE GENOMIC DNA]</scope>
</reference>
<evidence type="ECO:0000313" key="13">
    <source>
        <dbReference type="EMBL" id="OGE19047.1"/>
    </source>
</evidence>
<feature type="transmembrane region" description="Helical" evidence="9">
    <location>
        <begin position="406"/>
        <end position="428"/>
    </location>
</feature>
<accession>A0A1F5IRT5</accession>
<feature type="domain" description="SecDF P1 head subdomain" evidence="12">
    <location>
        <begin position="151"/>
        <end position="259"/>
    </location>
</feature>
<dbReference type="PANTHER" id="PTHR30081:SF1">
    <property type="entry name" value="PROTEIN TRANSLOCASE SUBUNIT SECD"/>
    <property type="match status" value="1"/>
</dbReference>
<dbReference type="GO" id="GO:0006605">
    <property type="term" value="P:protein targeting"/>
    <property type="evidence" value="ECO:0007669"/>
    <property type="project" value="UniProtKB-UniRule"/>
</dbReference>
<evidence type="ECO:0000313" key="14">
    <source>
        <dbReference type="Proteomes" id="UP000176336"/>
    </source>
</evidence>
<comment type="caution">
    <text evidence="13">The sequence shown here is derived from an EMBL/GenBank/DDBJ whole genome shotgun (WGS) entry which is preliminary data.</text>
</comment>
<comment type="similarity">
    <text evidence="9">Belongs to the SecD/SecF family. SecD subfamily.</text>
</comment>
<comment type="function">
    <text evidence="9">Part of the Sec protein translocase complex. Interacts with the SecYEG preprotein conducting channel. SecDF uses the proton motive force (PMF) to complete protein translocation after the ATP-dependent function of SecA.</text>
</comment>
<keyword evidence="8 9" id="KW-0472">Membrane</keyword>
<dbReference type="GO" id="GO:0005886">
    <property type="term" value="C:plasma membrane"/>
    <property type="evidence" value="ECO:0007669"/>
    <property type="project" value="UniProtKB-SubCell"/>
</dbReference>
<organism evidence="13 14">
    <name type="scientific">Candidatus Daviesbacteria bacterium RIFCSPHIGHO2_01_FULL_41_23</name>
    <dbReference type="NCBI Taxonomy" id="1797764"/>
    <lineage>
        <taxon>Bacteria</taxon>
        <taxon>Candidatus Daviesiibacteriota</taxon>
    </lineage>
</organism>
<dbReference type="InterPro" id="IPR048631">
    <property type="entry name" value="SecD_1st"/>
</dbReference>
<feature type="transmembrane region" description="Helical" evidence="9">
    <location>
        <begin position="378"/>
        <end position="400"/>
    </location>
</feature>
<evidence type="ECO:0000256" key="2">
    <source>
        <dbReference type="ARBA" id="ARBA00022448"/>
    </source>
</evidence>
<dbReference type="GO" id="GO:0043952">
    <property type="term" value="P:protein transport by the Sec complex"/>
    <property type="evidence" value="ECO:0007669"/>
    <property type="project" value="UniProtKB-UniRule"/>
</dbReference>
<sequence>MRPRVVLWIILILTILALWIDIPPLQKAPTVKILGKQVNFLGIFPLKLGLDLQGGTELVLETQMDKIAPGNRDSALESAKNVLERRVNLYGVSEAIVQTSKLGEQRRILVELPGVKDASSAANLVGKTAQLDFREMPATLSAEEQEATKSGIPLIYLAKPTGLTGADLKNAQVTFGGNQGASSGPQVAIEFTNEGAKKFAEITKRNIGKPLAIFLDDQPVSAPNVQQEIIGGSAVITGQFTTKESKDLAIQLNAGALPVPIKLISQHFIGPTLGQESVNKSLVAGIIGLGVVMIYMAVYYGFLGLIADLALVIYTILVLAFFKTGLFILPPVTLTLAGIAGFILSIGMAVDANILIFERMKEEIRWGKSKTLALDLGFKRAWSSIWASNVSSLMTAAILYGIGTSLIRGFAITLAIGVLVSMFTSYVVTRTLLRLIIK</sequence>
<evidence type="ECO:0000256" key="3">
    <source>
        <dbReference type="ARBA" id="ARBA00022475"/>
    </source>
</evidence>
<evidence type="ECO:0000256" key="9">
    <source>
        <dbReference type="HAMAP-Rule" id="MF_01463"/>
    </source>
</evidence>
<gene>
    <name evidence="9" type="primary">secD</name>
    <name evidence="13" type="ORF">A2871_01710</name>
</gene>
<evidence type="ECO:0000256" key="7">
    <source>
        <dbReference type="ARBA" id="ARBA00023010"/>
    </source>
</evidence>
<keyword evidence="4 9" id="KW-0812">Transmembrane</keyword>
<proteinExistence type="inferred from homology"/>
<dbReference type="InterPro" id="IPR048634">
    <property type="entry name" value="SecD_SecF_C"/>
</dbReference>
<feature type="transmembrane region" description="Helical" evidence="9">
    <location>
        <begin position="282"/>
        <end position="302"/>
    </location>
</feature>
<dbReference type="Gene3D" id="3.30.1360.200">
    <property type="match status" value="1"/>
</dbReference>
<dbReference type="Pfam" id="PF21760">
    <property type="entry name" value="SecD_1st"/>
    <property type="match status" value="1"/>
</dbReference>
<feature type="domain" description="Protein export membrane protein SecD/SecF C-terminal" evidence="10">
    <location>
        <begin position="261"/>
        <end position="436"/>
    </location>
</feature>
<dbReference type="NCBIfam" id="TIGR01129">
    <property type="entry name" value="secD"/>
    <property type="match status" value="1"/>
</dbReference>
<evidence type="ECO:0000256" key="4">
    <source>
        <dbReference type="ARBA" id="ARBA00022692"/>
    </source>
</evidence>
<dbReference type="Proteomes" id="UP000176336">
    <property type="component" value="Unassembled WGS sequence"/>
</dbReference>
<evidence type="ECO:0000256" key="8">
    <source>
        <dbReference type="ARBA" id="ARBA00023136"/>
    </source>
</evidence>
<feature type="transmembrane region" description="Helical" evidence="9">
    <location>
        <begin position="309"/>
        <end position="329"/>
    </location>
</feature>
<keyword evidence="7 9" id="KW-0811">Translocation</keyword>
<dbReference type="InterPro" id="IPR055344">
    <property type="entry name" value="SecD_SecF_C_bact"/>
</dbReference>
<dbReference type="EMBL" id="MFCR01000006">
    <property type="protein sequence ID" value="OGE19047.1"/>
    <property type="molecule type" value="Genomic_DNA"/>
</dbReference>
<dbReference type="PANTHER" id="PTHR30081">
    <property type="entry name" value="PROTEIN-EXPORT MEMBRANE PROTEIN SEC"/>
    <property type="match status" value="1"/>
</dbReference>
<dbReference type="HAMAP" id="MF_01463_B">
    <property type="entry name" value="SecD_B"/>
    <property type="match status" value="1"/>
</dbReference>
<comment type="subunit">
    <text evidence="9">Forms a complex with SecF. Part of the essential Sec protein translocation apparatus which comprises SecA, SecYEG and auxiliary proteins SecDF. Other proteins may also be involved.</text>
</comment>
<evidence type="ECO:0000256" key="6">
    <source>
        <dbReference type="ARBA" id="ARBA00022989"/>
    </source>
</evidence>
<dbReference type="Pfam" id="PF07549">
    <property type="entry name" value="Sec_GG"/>
    <property type="match status" value="1"/>
</dbReference>
<dbReference type="NCBIfam" id="TIGR00916">
    <property type="entry name" value="2A0604s01"/>
    <property type="match status" value="1"/>
</dbReference>
<keyword evidence="3 9" id="KW-1003">Cell membrane</keyword>
<dbReference type="AlphaFoldDB" id="A0A1F5IRT5"/>
<evidence type="ECO:0000259" key="12">
    <source>
        <dbReference type="Pfam" id="PF22599"/>
    </source>
</evidence>
<dbReference type="Pfam" id="PF02355">
    <property type="entry name" value="SecD_SecF_C"/>
    <property type="match status" value="1"/>
</dbReference>
<dbReference type="SUPFAM" id="SSF82866">
    <property type="entry name" value="Multidrug efflux transporter AcrB transmembrane domain"/>
    <property type="match status" value="1"/>
</dbReference>
<comment type="subcellular location">
    <subcellularLocation>
        <location evidence="1 9">Cell membrane</location>
        <topology evidence="1 9">Multi-pass membrane protein</topology>
    </subcellularLocation>
</comment>
<evidence type="ECO:0000259" key="11">
    <source>
        <dbReference type="Pfam" id="PF21760"/>
    </source>
</evidence>
<feature type="transmembrane region" description="Helical" evidence="9">
    <location>
        <begin position="335"/>
        <end position="357"/>
    </location>
</feature>
<keyword evidence="2 9" id="KW-0813">Transport</keyword>
<dbReference type="Gene3D" id="1.20.1640.10">
    <property type="entry name" value="Multidrug efflux transporter AcrB transmembrane domain"/>
    <property type="match status" value="1"/>
</dbReference>
<dbReference type="GO" id="GO:0065002">
    <property type="term" value="P:intracellular protein transmembrane transport"/>
    <property type="evidence" value="ECO:0007669"/>
    <property type="project" value="UniProtKB-UniRule"/>
</dbReference>
<evidence type="ECO:0000259" key="10">
    <source>
        <dbReference type="Pfam" id="PF02355"/>
    </source>
</evidence>
<dbReference type="InterPro" id="IPR005791">
    <property type="entry name" value="SecD"/>
</dbReference>
<name>A0A1F5IRT5_9BACT</name>
<dbReference type="InterPro" id="IPR022646">
    <property type="entry name" value="SecD/SecF_CS"/>
</dbReference>
<dbReference type="InterPro" id="IPR054384">
    <property type="entry name" value="SecDF_P1_head"/>
</dbReference>
<feature type="domain" description="Protein translocase subunit SecDF P1" evidence="11">
    <location>
        <begin position="77"/>
        <end position="136"/>
    </location>
</feature>
<evidence type="ECO:0000256" key="1">
    <source>
        <dbReference type="ARBA" id="ARBA00004651"/>
    </source>
</evidence>
<keyword evidence="6 9" id="KW-1133">Transmembrane helix</keyword>
<dbReference type="GO" id="GO:0015450">
    <property type="term" value="F:protein-transporting ATPase activity"/>
    <property type="evidence" value="ECO:0007669"/>
    <property type="project" value="InterPro"/>
</dbReference>
<dbReference type="Gene3D" id="3.30.70.3400">
    <property type="match status" value="1"/>
</dbReference>
<keyword evidence="5 9" id="KW-0653">Protein transport</keyword>
<protein>
    <recommendedName>
        <fullName evidence="9">Protein translocase subunit SecD</fullName>
    </recommendedName>
</protein>
<dbReference type="InterPro" id="IPR022813">
    <property type="entry name" value="SecD/SecF_arch_bac"/>
</dbReference>
<comment type="caution">
    <text evidence="9">Lacks conserved residue(s) required for the propagation of feature annotation.</text>
</comment>
<evidence type="ECO:0000256" key="5">
    <source>
        <dbReference type="ARBA" id="ARBA00022927"/>
    </source>
</evidence>
<dbReference type="Pfam" id="PF22599">
    <property type="entry name" value="SecDF_P1_head"/>
    <property type="match status" value="1"/>
</dbReference>